<keyword evidence="2" id="KW-1133">Transmembrane helix</keyword>
<feature type="compositionally biased region" description="Low complexity" evidence="1">
    <location>
        <begin position="194"/>
        <end position="211"/>
    </location>
</feature>
<evidence type="ECO:0000256" key="2">
    <source>
        <dbReference type="SAM" id="Phobius"/>
    </source>
</evidence>
<keyword evidence="2" id="KW-0472">Membrane</keyword>
<evidence type="ECO:0000256" key="1">
    <source>
        <dbReference type="SAM" id="MobiDB-lite"/>
    </source>
</evidence>
<comment type="caution">
    <text evidence="4">The sequence shown here is derived from an EMBL/GenBank/DDBJ whole genome shotgun (WGS) entry which is preliminary data.</text>
</comment>
<feature type="region of interest" description="Disordered" evidence="1">
    <location>
        <begin position="166"/>
        <end position="211"/>
    </location>
</feature>
<feature type="transmembrane region" description="Helical" evidence="2">
    <location>
        <begin position="7"/>
        <end position="26"/>
    </location>
</feature>
<name>A0ABS5HG41_9BACT</name>
<dbReference type="RefSeq" id="WP_212141448.1">
    <property type="nucleotide sequence ID" value="NZ_JAGSSW010000001.1"/>
</dbReference>
<dbReference type="InterPro" id="IPR059092">
    <property type="entry name" value="UPF0323_dom"/>
</dbReference>
<feature type="compositionally biased region" description="Low complexity" evidence="1">
    <location>
        <begin position="172"/>
        <end position="186"/>
    </location>
</feature>
<evidence type="ECO:0000313" key="4">
    <source>
        <dbReference type="EMBL" id="MBR8463240.1"/>
    </source>
</evidence>
<keyword evidence="4" id="KW-0449">Lipoprotein</keyword>
<accession>A0ABS5HG41</accession>
<evidence type="ECO:0000313" key="5">
    <source>
        <dbReference type="Proteomes" id="UP000682951"/>
    </source>
</evidence>
<dbReference type="PROSITE" id="PS51257">
    <property type="entry name" value="PROKAR_LIPOPROTEIN"/>
    <property type="match status" value="1"/>
</dbReference>
<keyword evidence="5" id="KW-1185">Reference proteome</keyword>
<reference evidence="4 5" key="1">
    <citation type="submission" date="2021-04" db="EMBL/GenBank/DDBJ databases">
        <title>Molecular and phenotypic characterization and identification of bacterial isolates recovered from the Anatolian ground squirrels (Spermophilus xanthoprymnus) and which have the potential to form a new species in the Campylobacter genus.</title>
        <authorList>
            <person name="Aydin F."/>
            <person name="Abay S."/>
            <person name="Kayman T."/>
            <person name="Karakaya E."/>
            <person name="Mustak H.K."/>
            <person name="Mustak I.B."/>
            <person name="Bilgin N."/>
            <person name="Duzler A."/>
            <person name="Sahin O."/>
            <person name="Guran O."/>
            <person name="Saticioglu I.B."/>
        </authorList>
    </citation>
    <scope>NUCLEOTIDE SEQUENCE [LARGE SCALE GENOMIC DNA]</scope>
    <source>
        <strain evidence="5">faydin-G24</strain>
    </source>
</reference>
<sequence length="211" mass="21964">MKHIKKIATYAAIGGFGAVVMTGLLGCSGNEKSGDAMSEVAQKQGAFVIIEETARGQYKVLEEYPSSETRVVLKQLDGTERVLSKEEMDALVAEENAKIDNGTSNLTKSDAQLSSGGASLGEILLSSAAGAIIGSWIGNKLFGNQNFQNQRQTAYKNPSAYTRSVDSFNKAKSTTSSSPKGSSKSGFFGGNSGSSGSKATSSRSSSQSYGG</sequence>
<proteinExistence type="predicted"/>
<dbReference type="NCBIfam" id="NF003146">
    <property type="entry name" value="PRK04081.1"/>
    <property type="match status" value="1"/>
</dbReference>
<evidence type="ECO:0000259" key="3">
    <source>
        <dbReference type="Pfam" id="PF26303"/>
    </source>
</evidence>
<gene>
    <name evidence="4" type="ORF">KDD93_01445</name>
</gene>
<organism evidence="4 5">
    <name type="scientific">Campylobacter anatolicus</name>
    <dbReference type="NCBI Taxonomy" id="2829105"/>
    <lineage>
        <taxon>Bacteria</taxon>
        <taxon>Pseudomonadati</taxon>
        <taxon>Campylobacterota</taxon>
        <taxon>Epsilonproteobacteria</taxon>
        <taxon>Campylobacterales</taxon>
        <taxon>Campylobacteraceae</taxon>
        <taxon>Campylobacter</taxon>
    </lineage>
</organism>
<feature type="domain" description="UPF0323" evidence="3">
    <location>
        <begin position="46"/>
        <end position="171"/>
    </location>
</feature>
<dbReference type="EMBL" id="JAGSSW010000001">
    <property type="protein sequence ID" value="MBR8463240.1"/>
    <property type="molecule type" value="Genomic_DNA"/>
</dbReference>
<dbReference type="Proteomes" id="UP000682951">
    <property type="component" value="Unassembled WGS sequence"/>
</dbReference>
<keyword evidence="2" id="KW-0812">Transmembrane</keyword>
<dbReference type="Pfam" id="PF26303">
    <property type="entry name" value="UPF0323"/>
    <property type="match status" value="1"/>
</dbReference>
<protein>
    <submittedName>
        <fullName evidence="4">UPF0323 family lipoprotein</fullName>
    </submittedName>
</protein>